<gene>
    <name evidence="11" type="ORF">JYA62_00505</name>
</gene>
<keyword evidence="6" id="KW-0413">Isomerase</keyword>
<dbReference type="InterPro" id="IPR005846">
    <property type="entry name" value="A-D-PHexomutase_a/b/a-III"/>
</dbReference>
<dbReference type="InterPro" id="IPR005843">
    <property type="entry name" value="A-D-PHexomutase_C"/>
</dbReference>
<feature type="domain" description="Alpha-D-phosphohexomutase C-terminal" evidence="7">
    <location>
        <begin position="421"/>
        <end position="464"/>
    </location>
</feature>
<evidence type="ECO:0000256" key="6">
    <source>
        <dbReference type="ARBA" id="ARBA00023235"/>
    </source>
</evidence>
<dbReference type="PRINTS" id="PR00509">
    <property type="entry name" value="PGMPMM"/>
</dbReference>
<dbReference type="Gene3D" id="3.30.310.50">
    <property type="entry name" value="Alpha-D-phosphohexomutase, C-terminal domain"/>
    <property type="match status" value="1"/>
</dbReference>
<dbReference type="CDD" id="cd05800">
    <property type="entry name" value="PGM_like2"/>
    <property type="match status" value="1"/>
</dbReference>
<keyword evidence="5" id="KW-0460">Magnesium</keyword>
<accession>A0ABS2ZZD8</accession>
<dbReference type="Pfam" id="PF02879">
    <property type="entry name" value="PGM_PMM_II"/>
    <property type="match status" value="1"/>
</dbReference>
<evidence type="ECO:0000313" key="11">
    <source>
        <dbReference type="EMBL" id="MBN3576149.1"/>
    </source>
</evidence>
<dbReference type="SUPFAM" id="SSF55957">
    <property type="entry name" value="Phosphoglucomutase, C-terminal domain"/>
    <property type="match status" value="1"/>
</dbReference>
<sequence length="470" mass="52056">MIKFGTGGWRAFIGEEFTKDNVRLVAQALANIINHEKVADKGFIIGYDRRFLSDKAGRWFAEVLAANNIPVSFIDKFVPTPIVMFKAKAMGCAYSACITASHNPADYNGIKVFIEGGRDADEIITEKIETQIVALTGDKVQSVEFEQAVEDKLITIINPMNEFVDSIIDFIDIEAIKKANLRVLIDPMFGVAKNALQTVLINGRCDVDVINDGKNPDFGGLMPSPNAATLYRLKHLVAEQGYDIGIGTDGDADRLGIIDEKGHFIHPNEVLILLYYYLLEYKGWSGSVVRNIATTHILDKIAADHGEKSFEVPVGFKHISSQMEADDSLIGGESSGGLTIRGHIKGKDGVFASSLLVEMISVTGKKLSELLDEIYTKYGYAYTAEGDCSFKAGQKQALHHKIYVEKQLPHFEFEIERVSYEDGAKVYFKNGGWVIARFSGTEPLLRIFAEMADKETAEGIVEQFKLFLQL</sequence>
<feature type="domain" description="Alpha-D-phosphohexomutase alpha/beta/alpha" evidence="9">
    <location>
        <begin position="162"/>
        <end position="262"/>
    </location>
</feature>
<feature type="domain" description="Alpha-D-phosphohexomutase alpha/beta/alpha" evidence="8">
    <location>
        <begin position="2"/>
        <end position="132"/>
    </location>
</feature>
<feature type="domain" description="Alpha-D-phosphohexomutase alpha/beta/alpha" evidence="10">
    <location>
        <begin position="267"/>
        <end position="378"/>
    </location>
</feature>
<keyword evidence="3" id="KW-0597">Phosphoprotein</keyword>
<comment type="similarity">
    <text evidence="2">Belongs to the phosphohexose mutase family.</text>
</comment>
<evidence type="ECO:0000256" key="1">
    <source>
        <dbReference type="ARBA" id="ARBA00001946"/>
    </source>
</evidence>
<proteinExistence type="inferred from homology"/>
<evidence type="ECO:0000256" key="5">
    <source>
        <dbReference type="ARBA" id="ARBA00022842"/>
    </source>
</evidence>
<comment type="cofactor">
    <cofactor evidence="1">
        <name>Mg(2+)</name>
        <dbReference type="ChEBI" id="CHEBI:18420"/>
    </cofactor>
</comment>
<dbReference type="PANTHER" id="PTHR45745:SF1">
    <property type="entry name" value="PHOSPHOGLUCOMUTASE 2B-RELATED"/>
    <property type="match status" value="1"/>
</dbReference>
<dbReference type="Pfam" id="PF02880">
    <property type="entry name" value="PGM_PMM_III"/>
    <property type="match status" value="1"/>
</dbReference>
<evidence type="ECO:0000259" key="9">
    <source>
        <dbReference type="Pfam" id="PF02879"/>
    </source>
</evidence>
<keyword evidence="12" id="KW-1185">Reference proteome</keyword>
<dbReference type="InterPro" id="IPR005841">
    <property type="entry name" value="Alpha-D-phosphohexomutase_SF"/>
</dbReference>
<dbReference type="Proteomes" id="UP000779070">
    <property type="component" value="Unassembled WGS sequence"/>
</dbReference>
<comment type="caution">
    <text evidence="11">The sequence shown here is derived from an EMBL/GenBank/DDBJ whole genome shotgun (WGS) entry which is preliminary data.</text>
</comment>
<dbReference type="Pfam" id="PF02878">
    <property type="entry name" value="PGM_PMM_I"/>
    <property type="match status" value="1"/>
</dbReference>
<keyword evidence="4" id="KW-0479">Metal-binding</keyword>
<dbReference type="InterPro" id="IPR036900">
    <property type="entry name" value="A-D-PHexomutase_C_sf"/>
</dbReference>
<dbReference type="InterPro" id="IPR016055">
    <property type="entry name" value="A-D-PHexomutase_a/b/a-I/II/III"/>
</dbReference>
<dbReference type="SUPFAM" id="SSF53738">
    <property type="entry name" value="Phosphoglucomutase, first 3 domains"/>
    <property type="match status" value="2"/>
</dbReference>
<dbReference type="InterPro" id="IPR005844">
    <property type="entry name" value="A-D-PHexomutase_a/b/a-I"/>
</dbReference>
<name>A0ABS2ZZD8_9VIBR</name>
<evidence type="ECO:0000313" key="12">
    <source>
        <dbReference type="Proteomes" id="UP000779070"/>
    </source>
</evidence>
<evidence type="ECO:0000259" key="7">
    <source>
        <dbReference type="Pfam" id="PF00408"/>
    </source>
</evidence>
<evidence type="ECO:0000256" key="4">
    <source>
        <dbReference type="ARBA" id="ARBA00022723"/>
    </source>
</evidence>
<dbReference type="RefSeq" id="WP_206368099.1">
    <property type="nucleotide sequence ID" value="NZ_CAWPTM010000090.1"/>
</dbReference>
<evidence type="ECO:0000256" key="2">
    <source>
        <dbReference type="ARBA" id="ARBA00010231"/>
    </source>
</evidence>
<organism evidence="11 12">
    <name type="scientific">Vibrio neptunius</name>
    <dbReference type="NCBI Taxonomy" id="170651"/>
    <lineage>
        <taxon>Bacteria</taxon>
        <taxon>Pseudomonadati</taxon>
        <taxon>Pseudomonadota</taxon>
        <taxon>Gammaproteobacteria</taxon>
        <taxon>Vibrionales</taxon>
        <taxon>Vibrionaceae</taxon>
        <taxon>Vibrio</taxon>
    </lineage>
</organism>
<reference evidence="11 12" key="1">
    <citation type="submission" date="2021-02" db="EMBL/GenBank/DDBJ databases">
        <title>Draft Genome Sequences of 5 Vibrio neptunius Strains Isolated From of Bivalve Hatcheries.</title>
        <authorList>
            <person name="Galvis F."/>
            <person name="Barja J.L."/>
            <person name="Lemos M.L."/>
            <person name="Balado M."/>
        </authorList>
    </citation>
    <scope>NUCLEOTIDE SEQUENCE [LARGE SCALE GENOMIC DNA]</scope>
    <source>
        <strain evidence="11 12">PP-145.98</strain>
    </source>
</reference>
<dbReference type="Pfam" id="PF00408">
    <property type="entry name" value="PGM_PMM_IV"/>
    <property type="match status" value="1"/>
</dbReference>
<evidence type="ECO:0000259" key="10">
    <source>
        <dbReference type="Pfam" id="PF02880"/>
    </source>
</evidence>
<protein>
    <submittedName>
        <fullName evidence="11">Phosphoglucomutase/phosphomannomutase family protein</fullName>
    </submittedName>
</protein>
<evidence type="ECO:0000259" key="8">
    <source>
        <dbReference type="Pfam" id="PF02878"/>
    </source>
</evidence>
<dbReference type="PANTHER" id="PTHR45745">
    <property type="entry name" value="PHOSPHOMANNOMUTASE 45A"/>
    <property type="match status" value="1"/>
</dbReference>
<evidence type="ECO:0000256" key="3">
    <source>
        <dbReference type="ARBA" id="ARBA00022553"/>
    </source>
</evidence>
<dbReference type="InterPro" id="IPR005845">
    <property type="entry name" value="A-D-PHexomutase_a/b/a-II"/>
</dbReference>
<dbReference type="Gene3D" id="3.40.120.10">
    <property type="entry name" value="Alpha-D-Glucose-1,6-Bisphosphate, subunit A, domain 3"/>
    <property type="match status" value="3"/>
</dbReference>
<dbReference type="EMBL" id="JAFHLB010000001">
    <property type="protein sequence ID" value="MBN3576149.1"/>
    <property type="molecule type" value="Genomic_DNA"/>
</dbReference>